<dbReference type="Pfam" id="PF13205">
    <property type="entry name" value="Big_5"/>
    <property type="match status" value="1"/>
</dbReference>
<accession>A0A1W1CLH1</accession>
<gene>
    <name evidence="3" type="ORF">MNB_SV-10-840</name>
</gene>
<reference evidence="3" key="1">
    <citation type="submission" date="2016-10" db="EMBL/GenBank/DDBJ databases">
        <authorList>
            <person name="de Groot N.N."/>
        </authorList>
    </citation>
    <scope>NUCLEOTIDE SEQUENCE</scope>
</reference>
<dbReference type="AlphaFoldDB" id="A0A1W1CLH1"/>
<name>A0A1W1CLH1_9ZZZZ</name>
<evidence type="ECO:0000259" key="2">
    <source>
        <dbReference type="Pfam" id="PF13205"/>
    </source>
</evidence>
<keyword evidence="1" id="KW-0732">Signal</keyword>
<dbReference type="InterPro" id="IPR032812">
    <property type="entry name" value="SbsA_Ig"/>
</dbReference>
<evidence type="ECO:0000256" key="1">
    <source>
        <dbReference type="ARBA" id="ARBA00022729"/>
    </source>
</evidence>
<feature type="domain" description="SbsA Ig-like" evidence="2">
    <location>
        <begin position="33"/>
        <end position="118"/>
    </location>
</feature>
<evidence type="ECO:0000313" key="3">
    <source>
        <dbReference type="EMBL" id="SFV66585.1"/>
    </source>
</evidence>
<proteinExistence type="predicted"/>
<sequence>MKKFTGLLLFLLAGMLFAETIDVTKSEGTNQSIITSLTPAPASPEVDANITVEAVFNEALNPMSTMHSVTLKHITGKKKRWGMFGFGISRSKNKTIQGSITYDQNENTLYFTPDQPLEVGFYKVSFRHLMKKVPGMHMRIKPIVYHFYVPEVINGFKLPPEPDEDKNNATLLGIDFNHNGIRDDVERWIIIHYANDLKYPKTKTAIALQYAWASQKILENPTMESKKYLDDAIDCQYYWFHTKTQNMSGFEAGQFHAKNKVFNDPILKDKIYNNRERIEQKFRFNAALSGNIFDGRNESIENCRTNIDELGE</sequence>
<dbReference type="EMBL" id="FPHL01000044">
    <property type="protein sequence ID" value="SFV66585.1"/>
    <property type="molecule type" value="Genomic_DNA"/>
</dbReference>
<protein>
    <recommendedName>
        <fullName evidence="2">SbsA Ig-like domain-containing protein</fullName>
    </recommendedName>
</protein>
<organism evidence="3">
    <name type="scientific">hydrothermal vent metagenome</name>
    <dbReference type="NCBI Taxonomy" id="652676"/>
    <lineage>
        <taxon>unclassified sequences</taxon>
        <taxon>metagenomes</taxon>
        <taxon>ecological metagenomes</taxon>
    </lineage>
</organism>